<dbReference type="InterPro" id="IPR004333">
    <property type="entry name" value="SBP_dom"/>
</dbReference>
<name>A0A6G8D8B3_RUBOC</name>
<accession>A0A6G8D8B3</accession>
<keyword evidence="2" id="KW-0479">Metal-binding</keyword>
<organism evidence="12">
    <name type="scientific">Rubus occidentalis</name>
    <name type="common">Black raspberry</name>
    <dbReference type="NCBI Taxonomy" id="75079"/>
    <lineage>
        <taxon>Eukaryota</taxon>
        <taxon>Viridiplantae</taxon>
        <taxon>Streptophyta</taxon>
        <taxon>Embryophyta</taxon>
        <taxon>Tracheophyta</taxon>
        <taxon>Spermatophyta</taxon>
        <taxon>Magnoliopsida</taxon>
        <taxon>eudicotyledons</taxon>
        <taxon>Gunneridae</taxon>
        <taxon>Pentapetalae</taxon>
        <taxon>rosids</taxon>
        <taxon>fabids</taxon>
        <taxon>Rosales</taxon>
        <taxon>Rosaceae</taxon>
        <taxon>Rosoideae</taxon>
        <taxon>Rosoideae incertae sedis</taxon>
        <taxon>Rubus</taxon>
    </lineage>
</organism>
<dbReference type="PANTHER" id="PTHR31251:SF102">
    <property type="entry name" value="SBP-TYPE DOMAIN-CONTAINING PROTEIN"/>
    <property type="match status" value="1"/>
</dbReference>
<dbReference type="PROSITE" id="PS51141">
    <property type="entry name" value="ZF_SBP"/>
    <property type="match status" value="1"/>
</dbReference>
<dbReference type="AlphaFoldDB" id="A0A6G8D8B3"/>
<evidence type="ECO:0000256" key="3">
    <source>
        <dbReference type="ARBA" id="ARBA00022771"/>
    </source>
</evidence>
<evidence type="ECO:0000256" key="10">
    <source>
        <dbReference type="SAM" id="MobiDB-lite"/>
    </source>
</evidence>
<evidence type="ECO:0000256" key="5">
    <source>
        <dbReference type="ARBA" id="ARBA00023015"/>
    </source>
</evidence>
<dbReference type="SUPFAM" id="SSF103612">
    <property type="entry name" value="SBT domain"/>
    <property type="match status" value="1"/>
</dbReference>
<keyword evidence="7" id="KW-0804">Transcription</keyword>
<proteinExistence type="evidence at transcript level"/>
<comment type="subcellular location">
    <subcellularLocation>
        <location evidence="1">Nucleus</location>
    </subcellularLocation>
</comment>
<evidence type="ECO:0000256" key="6">
    <source>
        <dbReference type="ARBA" id="ARBA00023125"/>
    </source>
</evidence>
<dbReference type="Gene3D" id="4.10.1100.10">
    <property type="entry name" value="Transcription factor, SBP-box domain"/>
    <property type="match status" value="1"/>
</dbReference>
<keyword evidence="5" id="KW-0805">Transcription regulation</keyword>
<dbReference type="GO" id="GO:0008270">
    <property type="term" value="F:zinc ion binding"/>
    <property type="evidence" value="ECO:0007669"/>
    <property type="project" value="UniProtKB-KW"/>
</dbReference>
<keyword evidence="6" id="KW-0238">DNA-binding</keyword>
<evidence type="ECO:0000256" key="7">
    <source>
        <dbReference type="ARBA" id="ARBA00023163"/>
    </source>
</evidence>
<sequence>MEPWSFGSEGKGFLLADEMDIPIDAFARSTKSFLEWDNKTCFNFDKESVESMEFMELGLPDTVRVPFHGNQAVDILSGVGCNDSSNNTVASPTCLITTSSSWGEGESGSKFSSPVFESISQDSSLIALKLGRLADSKDGQNSQYLKERTKRARTNGPHYQTPTCQVHGCNMDLSSSKEYHKRHRVCDAHSKTATVIVNGIEQRFCQQCSRFHLLAEFDDVKRSCRRRLAGHNQRRRKPQLDTFHCKSHKWLQSYQGTGYLGTSLPKRTPFVFSDILPGGILYPEESNQYGHIKTEDESTYSQCTTPMTNRQLLSNSFLHLYGRQQHASGISSSGNEYSVYDTASHFQKASGASTHRGALSLLSAQSENFSMHSTRNEVASPLQMQRTHHGVGQIYEKPSTVALEKCGRNGSFPFRMNSMGTDQMDSVMISESTQAVDFKLHTDRVFQEPACFSNKYRLSPENEPTFDLLQLSSHFQRVEQERNFFQLVGWRLFGFASSAGTFQLHWCISEAVDFLRPGNMMA</sequence>
<dbReference type="EMBL" id="MN245043">
    <property type="protein sequence ID" value="QIL87230.1"/>
    <property type="molecule type" value="mRNA"/>
</dbReference>
<keyword evidence="4" id="KW-0862">Zinc</keyword>
<dbReference type="InterPro" id="IPR044817">
    <property type="entry name" value="SBP-like"/>
</dbReference>
<keyword evidence="3 9" id="KW-0863">Zinc-finger</keyword>
<keyword evidence="8" id="KW-0539">Nucleus</keyword>
<evidence type="ECO:0000256" key="1">
    <source>
        <dbReference type="ARBA" id="ARBA00004123"/>
    </source>
</evidence>
<feature type="region of interest" description="Disordered" evidence="10">
    <location>
        <begin position="139"/>
        <end position="159"/>
    </location>
</feature>
<evidence type="ECO:0000313" key="12">
    <source>
        <dbReference type="EMBL" id="QIL87230.1"/>
    </source>
</evidence>
<evidence type="ECO:0000259" key="11">
    <source>
        <dbReference type="PROSITE" id="PS51141"/>
    </source>
</evidence>
<feature type="domain" description="SBP-type" evidence="11">
    <location>
        <begin position="161"/>
        <end position="238"/>
    </location>
</feature>
<dbReference type="FunFam" id="4.10.1100.10:FF:000001">
    <property type="entry name" value="Squamosa promoter-binding-like protein 14"/>
    <property type="match status" value="1"/>
</dbReference>
<dbReference type="GO" id="GO:0003677">
    <property type="term" value="F:DNA binding"/>
    <property type="evidence" value="ECO:0007669"/>
    <property type="project" value="UniProtKB-KW"/>
</dbReference>
<reference evidence="12" key="1">
    <citation type="submission" date="2019-07" db="EMBL/GenBank/DDBJ databases">
        <title>Identification of SPL gene family in Rubus occidentalis.</title>
        <authorList>
            <person name="Li H."/>
        </authorList>
    </citation>
    <scope>NUCLEOTIDE SEQUENCE</scope>
</reference>
<evidence type="ECO:0000256" key="4">
    <source>
        <dbReference type="ARBA" id="ARBA00022833"/>
    </source>
</evidence>
<dbReference type="Pfam" id="PF03110">
    <property type="entry name" value="SBP"/>
    <property type="match status" value="1"/>
</dbReference>
<dbReference type="InterPro" id="IPR036893">
    <property type="entry name" value="SBP_sf"/>
</dbReference>
<evidence type="ECO:0000256" key="2">
    <source>
        <dbReference type="ARBA" id="ARBA00022723"/>
    </source>
</evidence>
<protein>
    <submittedName>
        <fullName evidence="12">SPL5</fullName>
    </submittedName>
</protein>
<dbReference type="PANTHER" id="PTHR31251">
    <property type="entry name" value="SQUAMOSA PROMOTER-BINDING-LIKE PROTEIN 4"/>
    <property type="match status" value="1"/>
</dbReference>
<evidence type="ECO:0000256" key="8">
    <source>
        <dbReference type="ARBA" id="ARBA00023242"/>
    </source>
</evidence>
<dbReference type="GO" id="GO:0005634">
    <property type="term" value="C:nucleus"/>
    <property type="evidence" value="ECO:0007669"/>
    <property type="project" value="UniProtKB-SubCell"/>
</dbReference>
<evidence type="ECO:0000256" key="9">
    <source>
        <dbReference type="PROSITE-ProRule" id="PRU00470"/>
    </source>
</evidence>